<reference evidence="5 6" key="1">
    <citation type="submission" date="2022-03" db="EMBL/GenBank/DDBJ databases">
        <title>Sinomonas sp. isolated from a soil.</title>
        <authorList>
            <person name="Han J."/>
            <person name="Kim D.-U."/>
        </authorList>
    </citation>
    <scope>NUCLEOTIDE SEQUENCE [LARGE SCALE GENOMIC DNA]</scope>
    <source>
        <strain evidence="5 6">5-5</strain>
    </source>
</reference>
<dbReference type="InterPro" id="IPR036388">
    <property type="entry name" value="WH-like_DNA-bd_sf"/>
</dbReference>
<keyword evidence="2" id="KW-0238">DNA-binding</keyword>
<dbReference type="PANTHER" id="PTHR44688">
    <property type="entry name" value="DNA-BINDING TRANSCRIPTIONAL ACTIVATOR DEVR_DOSR"/>
    <property type="match status" value="1"/>
</dbReference>
<evidence type="ECO:0000259" key="4">
    <source>
        <dbReference type="PROSITE" id="PS50043"/>
    </source>
</evidence>
<dbReference type="InterPro" id="IPR000792">
    <property type="entry name" value="Tscrpt_reg_LuxR_C"/>
</dbReference>
<evidence type="ECO:0000256" key="2">
    <source>
        <dbReference type="ARBA" id="ARBA00023125"/>
    </source>
</evidence>
<dbReference type="PROSITE" id="PS50043">
    <property type="entry name" value="HTH_LUXR_2"/>
    <property type="match status" value="1"/>
</dbReference>
<dbReference type="SUPFAM" id="SSF46894">
    <property type="entry name" value="C-terminal effector domain of the bipartite response regulators"/>
    <property type="match status" value="1"/>
</dbReference>
<dbReference type="InterPro" id="IPR016032">
    <property type="entry name" value="Sig_transdc_resp-reg_C-effctor"/>
</dbReference>
<dbReference type="EMBL" id="JAKZBV010000001">
    <property type="protein sequence ID" value="MCH6468911.1"/>
    <property type="molecule type" value="Genomic_DNA"/>
</dbReference>
<evidence type="ECO:0000313" key="5">
    <source>
        <dbReference type="EMBL" id="MCH6468911.1"/>
    </source>
</evidence>
<keyword evidence="6" id="KW-1185">Reference proteome</keyword>
<evidence type="ECO:0000313" key="6">
    <source>
        <dbReference type="Proteomes" id="UP001202922"/>
    </source>
</evidence>
<comment type="caution">
    <text evidence="5">The sequence shown here is derived from an EMBL/GenBank/DDBJ whole genome shotgun (WGS) entry which is preliminary data.</text>
</comment>
<dbReference type="PANTHER" id="PTHR44688:SF16">
    <property type="entry name" value="DNA-BINDING TRANSCRIPTIONAL ACTIVATOR DEVR_DOSR"/>
    <property type="match status" value="1"/>
</dbReference>
<name>A0ABS9TX10_9MICC</name>
<keyword evidence="1" id="KW-0805">Transcription regulation</keyword>
<dbReference type="RefSeq" id="WP_241050981.1">
    <property type="nucleotide sequence ID" value="NZ_JAKZBV010000001.1"/>
</dbReference>
<dbReference type="Proteomes" id="UP001202922">
    <property type="component" value="Unassembled WGS sequence"/>
</dbReference>
<keyword evidence="3" id="KW-0804">Transcription</keyword>
<dbReference type="SMART" id="SM00421">
    <property type="entry name" value="HTH_LUXR"/>
    <property type="match status" value="1"/>
</dbReference>
<dbReference type="Gene3D" id="1.10.10.10">
    <property type="entry name" value="Winged helix-like DNA-binding domain superfamily/Winged helix DNA-binding domain"/>
    <property type="match status" value="1"/>
</dbReference>
<dbReference type="CDD" id="cd06170">
    <property type="entry name" value="LuxR_C_like"/>
    <property type="match status" value="1"/>
</dbReference>
<dbReference type="Pfam" id="PF00196">
    <property type="entry name" value="GerE"/>
    <property type="match status" value="1"/>
</dbReference>
<feature type="domain" description="HTH luxR-type" evidence="4">
    <location>
        <begin position="180"/>
        <end position="244"/>
    </location>
</feature>
<evidence type="ECO:0000256" key="1">
    <source>
        <dbReference type="ARBA" id="ARBA00023015"/>
    </source>
</evidence>
<sequence length="244" mass="27581">MEPRAQLAADLLGLPDHDEYLRAASELLFKLFPGENVAWNMLDAEAPSAEVRAYPGSPLADADVARILLELWEDHPLVLSYLEARGEEIWSPRRLSDLVTDEQLYRTRAYREGLAQLGTNRQLSFLARRTSPLRIQGWTMNRLGMDFTDDEVELARHLQPVLRLLEAARSDGRLGQRWEGVAEEHDVTSREQEILRLLSKGLTGMAIGHLLGISPRTVAKHLEHAYSKLGCTNRIDALRLLRGD</sequence>
<dbReference type="PRINTS" id="PR00038">
    <property type="entry name" value="HTHLUXR"/>
</dbReference>
<gene>
    <name evidence="5" type="ORF">L0M17_02740</name>
</gene>
<evidence type="ECO:0000256" key="3">
    <source>
        <dbReference type="ARBA" id="ARBA00023163"/>
    </source>
</evidence>
<accession>A0ABS9TX10</accession>
<proteinExistence type="predicted"/>
<organism evidence="5 6">
    <name type="scientific">Sinomonas terrae</name>
    <dbReference type="NCBI Taxonomy" id="2908838"/>
    <lineage>
        <taxon>Bacteria</taxon>
        <taxon>Bacillati</taxon>
        <taxon>Actinomycetota</taxon>
        <taxon>Actinomycetes</taxon>
        <taxon>Micrococcales</taxon>
        <taxon>Micrococcaceae</taxon>
        <taxon>Sinomonas</taxon>
    </lineage>
</organism>
<protein>
    <submittedName>
        <fullName evidence="5">Helix-turn-helix transcriptional regulator</fullName>
    </submittedName>
</protein>